<name>A0A330HYR3_9HYPH</name>
<gene>
    <name evidence="2" type="ORF">DPM33_03560</name>
</gene>
<reference evidence="3" key="1">
    <citation type="submission" date="2018-06" db="EMBL/GenBank/DDBJ databases">
        <authorList>
            <person name="Helene L.C."/>
            <person name="Dall'Agnol R."/>
            <person name="Delamuta J.R."/>
            <person name="Hungria M."/>
        </authorList>
    </citation>
    <scope>NUCLEOTIDE SEQUENCE [LARGE SCALE GENOMIC DNA]</scope>
    <source>
        <strain evidence="3">AC99b</strain>
    </source>
</reference>
<sequence length="151" mass="16347">MSDDTAIRRSLSEEIGYWLESASRTLEKRYGSGVPVTKQDVLLAHYLYGLTAVVHASDAPAAHLAAVRSYLLRLIPEERVTRALQAVPEEGDTWLANALDRVEAIGGKQGYVLLSRGADVVIPFSSRNASAAGSAEPVVIERDPPKEAFSQ</sequence>
<accession>A0A330HYR3</accession>
<comment type="caution">
    <text evidence="2">The sequence shown here is derived from an EMBL/GenBank/DDBJ whole genome shotgun (WGS) entry which is preliminary data.</text>
</comment>
<dbReference type="RefSeq" id="WP_112095568.1">
    <property type="nucleotide sequence ID" value="NZ_QMBP01000001.1"/>
</dbReference>
<reference evidence="2 3" key="2">
    <citation type="submission" date="2018-07" db="EMBL/GenBank/DDBJ databases">
        <title>Diversity of Mesorhizobium strains in Brazil.</title>
        <authorList>
            <person name="Helene L.C.F."/>
            <person name="Dall'Agnol R."/>
            <person name="Delamuta J.R.M."/>
            <person name="Hungria M."/>
        </authorList>
    </citation>
    <scope>NUCLEOTIDE SEQUENCE [LARGE SCALE GENOMIC DNA]</scope>
    <source>
        <strain evidence="2 3">AC99b</strain>
    </source>
</reference>
<organism evidence="2 3">
    <name type="scientific">Mesorhizobium hawassense</name>
    <dbReference type="NCBI Taxonomy" id="1209954"/>
    <lineage>
        <taxon>Bacteria</taxon>
        <taxon>Pseudomonadati</taxon>
        <taxon>Pseudomonadota</taxon>
        <taxon>Alphaproteobacteria</taxon>
        <taxon>Hyphomicrobiales</taxon>
        <taxon>Phyllobacteriaceae</taxon>
        <taxon>Mesorhizobium</taxon>
    </lineage>
</organism>
<evidence type="ECO:0000256" key="1">
    <source>
        <dbReference type="SAM" id="MobiDB-lite"/>
    </source>
</evidence>
<proteinExistence type="predicted"/>
<dbReference type="EMBL" id="QMBP01000001">
    <property type="protein sequence ID" value="RAZ92938.1"/>
    <property type="molecule type" value="Genomic_DNA"/>
</dbReference>
<dbReference type="Proteomes" id="UP000251558">
    <property type="component" value="Unassembled WGS sequence"/>
</dbReference>
<keyword evidence="3" id="KW-1185">Reference proteome</keyword>
<feature type="compositionally biased region" description="Basic and acidic residues" evidence="1">
    <location>
        <begin position="139"/>
        <end position="151"/>
    </location>
</feature>
<dbReference type="AlphaFoldDB" id="A0A330HYR3"/>
<evidence type="ECO:0000313" key="3">
    <source>
        <dbReference type="Proteomes" id="UP000251558"/>
    </source>
</evidence>
<evidence type="ECO:0000313" key="2">
    <source>
        <dbReference type="EMBL" id="RAZ92938.1"/>
    </source>
</evidence>
<feature type="region of interest" description="Disordered" evidence="1">
    <location>
        <begin position="132"/>
        <end position="151"/>
    </location>
</feature>
<dbReference type="OrthoDB" id="8075160at2"/>
<protein>
    <submittedName>
        <fullName evidence="2">Uncharacterized protein</fullName>
    </submittedName>
</protein>